<comment type="caution">
    <text evidence="1">The sequence shown here is derived from an EMBL/GenBank/DDBJ whole genome shotgun (WGS) entry which is preliminary data.</text>
</comment>
<evidence type="ECO:0000313" key="2">
    <source>
        <dbReference type="Proteomes" id="UP000257055"/>
    </source>
</evidence>
<dbReference type="EMBL" id="LARY01000002">
    <property type="protein sequence ID" value="RDX00581.1"/>
    <property type="molecule type" value="Genomic_DNA"/>
</dbReference>
<keyword evidence="2" id="KW-1185">Reference proteome</keyword>
<dbReference type="RefSeq" id="WP_115752818.1">
    <property type="nucleotide sequence ID" value="NZ_LARY01000002.1"/>
</dbReference>
<accession>A0A3D8TPJ1</accession>
<gene>
    <name evidence="1" type="ORF">UR08_06170</name>
</gene>
<protein>
    <submittedName>
        <fullName evidence="1">Uncharacterized protein</fullName>
    </submittedName>
</protein>
<sequence length="193" mass="21481">MKKRRIKRIMQIVVIILFTFSTLFPVMHVLAEGNSCERATTKKINVHAQEVSAQASDAQVIGGYDNFVKNDDLVKAEPTNIIPLARSHQAFGGGGSKYNLVSRNTVSLKFTNTAYAALMNGGLAAIHKGAAIAGVVAQTFDISYVKKYSYMRQSIYRMADKNYVYYKVVDEFSNNKNNFSRGSVKTTYSKVKK</sequence>
<evidence type="ECO:0000313" key="1">
    <source>
        <dbReference type="EMBL" id="RDX00581.1"/>
    </source>
</evidence>
<reference evidence="2" key="1">
    <citation type="submission" date="2015-04" db="EMBL/GenBank/DDBJ databases">
        <authorList>
            <person name="Schardt J."/>
            <person name="Mueller-Herbst S."/>
            <person name="Scherer S."/>
            <person name="Huptas C."/>
        </authorList>
    </citation>
    <scope>NUCLEOTIDE SEQUENCE [LARGE SCALE GENOMIC DNA]</scope>
    <source>
        <strain evidence="2">Kiel-L1</strain>
    </source>
</reference>
<dbReference type="AlphaFoldDB" id="A0A3D8TPJ1"/>
<name>A0A3D8TPJ1_9LIST</name>
<dbReference type="Proteomes" id="UP000257055">
    <property type="component" value="Unassembled WGS sequence"/>
</dbReference>
<proteinExistence type="predicted"/>
<organism evidence="1 2">
    <name type="scientific">Listeria kieliensis</name>
    <dbReference type="NCBI Taxonomy" id="1621700"/>
    <lineage>
        <taxon>Bacteria</taxon>
        <taxon>Bacillati</taxon>
        <taxon>Bacillota</taxon>
        <taxon>Bacilli</taxon>
        <taxon>Bacillales</taxon>
        <taxon>Listeriaceae</taxon>
        <taxon>Listeria</taxon>
    </lineage>
</organism>